<dbReference type="GO" id="GO:0016874">
    <property type="term" value="F:ligase activity"/>
    <property type="evidence" value="ECO:0007669"/>
    <property type="project" value="UniProtKB-KW"/>
</dbReference>
<feature type="domain" description="Hydantoinase B/oxoprolinase" evidence="1">
    <location>
        <begin position="6"/>
        <end position="534"/>
    </location>
</feature>
<protein>
    <submittedName>
        <fullName evidence="2">Acetophenone carboxylase delta subunit</fullName>
        <ecNumber evidence="2">6.4.1.8</ecNumber>
    </submittedName>
</protein>
<reference evidence="2" key="1">
    <citation type="journal article" date="2022" name="Int. J. Syst. Evol. Microbiol.">
        <title>Pseudomonas aegrilactucae sp. nov. and Pseudomonas morbosilactucae sp. nov., pathogens causing bacterial rot of lettuce in Japan.</title>
        <authorList>
            <person name="Sawada H."/>
            <person name="Fujikawa T."/>
            <person name="Satou M."/>
        </authorList>
    </citation>
    <scope>NUCLEOTIDE SEQUENCE</scope>
    <source>
        <strain evidence="2">0166_1</strain>
    </source>
</reference>
<dbReference type="Pfam" id="PF02538">
    <property type="entry name" value="Hydantoinase_B"/>
    <property type="match status" value="1"/>
</dbReference>
<dbReference type="InterPro" id="IPR045079">
    <property type="entry name" value="Oxoprolinase-like"/>
</dbReference>
<gene>
    <name evidence="2" type="primary">apc4_1</name>
    <name evidence="2" type="ORF">DSM104329_00209</name>
</gene>
<dbReference type="GO" id="GO:0006749">
    <property type="term" value="P:glutathione metabolic process"/>
    <property type="evidence" value="ECO:0007669"/>
    <property type="project" value="TreeGrafter"/>
</dbReference>
<dbReference type="KEGG" id="sbae:DSM104329_00209"/>
<dbReference type="InterPro" id="IPR003692">
    <property type="entry name" value="Hydantoinase_B"/>
</dbReference>
<dbReference type="GO" id="GO:0005829">
    <property type="term" value="C:cytosol"/>
    <property type="evidence" value="ECO:0007669"/>
    <property type="project" value="TreeGrafter"/>
</dbReference>
<evidence type="ECO:0000259" key="1">
    <source>
        <dbReference type="Pfam" id="PF02538"/>
    </source>
</evidence>
<proteinExistence type="predicted"/>
<dbReference type="PANTHER" id="PTHR11365">
    <property type="entry name" value="5-OXOPROLINASE RELATED"/>
    <property type="match status" value="1"/>
</dbReference>
<accession>A0A9E6XSH5</accession>
<dbReference type="Proteomes" id="UP001162834">
    <property type="component" value="Chromosome"/>
</dbReference>
<dbReference type="RefSeq" id="WP_259313536.1">
    <property type="nucleotide sequence ID" value="NZ_CP087164.1"/>
</dbReference>
<keyword evidence="2" id="KW-0436">Ligase</keyword>
<dbReference type="PANTHER" id="PTHR11365:SF23">
    <property type="entry name" value="HYPOTHETICAL 5-OXOPROLINASE (EUROFUNG)-RELATED"/>
    <property type="match status" value="1"/>
</dbReference>
<sequence>MPQAADPILASVLQRRVVAVSREMATVLMRSSRSPIFNEVGDLVTVVFDRAGRTLAQTEFASIIAFGAGPSLAAVIEAFGDDVHDGDVFIHNDVYSGGNQFADVGLYMPVFHDGELVAWTASKGHIVDIGGMTLGGYDPAFREVWQEAFRIPPLRLHDRGVPREDVERLVRANVRLDLTWEDIQSMIGACTIGRRRLLEVYERYGTETIDRHMDVVIEASERQVRAEVERWPDGVYHGESFMQSDGVDPSRRLRVAVEVTIAGSEITFDFSGSDDQTEGFTNMPAASAMGAISIAFLMLLNASGVTVPTNAGLFAPMHTVFREGSLINPRFPAATVFGNQMCDEVVESIMMALAEPLADRVCAGWNQFLPSAISGIDPRTGGVYVDFVLFSRGGSGAIKGTDGYDALGFTGTPGSMKSQDMEIFELSTPHHVDYLELDPDSAGAGQWRGGYGTKTRFRFLGEGVRGSTLGDDSAAEGAVPAQGLFGGRDGGLNTLRLTMPDGTARDWGSKEAVAIPTGAICDSIHGGGAGYGSPLARDPRLVVDEVREGLLSRERAREVYGVAVLDDASGHDELETDRLRAAEGTTA</sequence>
<dbReference type="GO" id="GO:0017168">
    <property type="term" value="F:5-oxoprolinase (ATP-hydrolyzing) activity"/>
    <property type="evidence" value="ECO:0007669"/>
    <property type="project" value="TreeGrafter"/>
</dbReference>
<evidence type="ECO:0000313" key="2">
    <source>
        <dbReference type="EMBL" id="UGS33844.1"/>
    </source>
</evidence>
<evidence type="ECO:0000313" key="3">
    <source>
        <dbReference type="Proteomes" id="UP001162834"/>
    </source>
</evidence>
<organism evidence="2 3">
    <name type="scientific">Capillimicrobium parvum</name>
    <dbReference type="NCBI Taxonomy" id="2884022"/>
    <lineage>
        <taxon>Bacteria</taxon>
        <taxon>Bacillati</taxon>
        <taxon>Actinomycetota</taxon>
        <taxon>Thermoleophilia</taxon>
        <taxon>Solirubrobacterales</taxon>
        <taxon>Capillimicrobiaceae</taxon>
        <taxon>Capillimicrobium</taxon>
    </lineage>
</organism>
<dbReference type="EC" id="6.4.1.8" evidence="2"/>
<keyword evidence="3" id="KW-1185">Reference proteome</keyword>
<name>A0A9E6XSH5_9ACTN</name>
<dbReference type="AlphaFoldDB" id="A0A9E6XSH5"/>
<dbReference type="EMBL" id="CP087164">
    <property type="protein sequence ID" value="UGS33844.1"/>
    <property type="molecule type" value="Genomic_DNA"/>
</dbReference>